<dbReference type="GO" id="GO:0016020">
    <property type="term" value="C:membrane"/>
    <property type="evidence" value="ECO:0007669"/>
    <property type="project" value="TreeGrafter"/>
</dbReference>
<name>A0AAX4JX02_9TREE</name>
<dbReference type="InterPro" id="IPR029039">
    <property type="entry name" value="Flavoprotein-like_sf"/>
</dbReference>
<protein>
    <submittedName>
        <fullName evidence="4">NAD(P)H:quinone oxidoreductase, type IV</fullName>
    </submittedName>
</protein>
<dbReference type="InterPro" id="IPR008254">
    <property type="entry name" value="Flavodoxin/NO_synth"/>
</dbReference>
<dbReference type="InterPro" id="IPR005025">
    <property type="entry name" value="FMN_Rdtase-like_dom"/>
</dbReference>
<dbReference type="GO" id="GO:0003955">
    <property type="term" value="F:NAD(P)H dehydrogenase (quinone) activity"/>
    <property type="evidence" value="ECO:0007669"/>
    <property type="project" value="InterPro"/>
</dbReference>
<dbReference type="AlphaFoldDB" id="A0AAX4JX02"/>
<organism evidence="4 5">
    <name type="scientific">Kwoniella dendrophila CBS 6074</name>
    <dbReference type="NCBI Taxonomy" id="1295534"/>
    <lineage>
        <taxon>Eukaryota</taxon>
        <taxon>Fungi</taxon>
        <taxon>Dikarya</taxon>
        <taxon>Basidiomycota</taxon>
        <taxon>Agaricomycotina</taxon>
        <taxon>Tremellomycetes</taxon>
        <taxon>Tremellales</taxon>
        <taxon>Cryptococcaceae</taxon>
        <taxon>Kwoniella</taxon>
    </lineage>
</organism>
<dbReference type="PANTHER" id="PTHR30546:SF23">
    <property type="entry name" value="FLAVOPROTEIN-LIKE PROTEIN YCP4-RELATED"/>
    <property type="match status" value="1"/>
</dbReference>
<proteinExistence type="inferred from homology"/>
<comment type="similarity">
    <text evidence="1">Belongs to the WrbA family.</text>
</comment>
<feature type="domain" description="Flavodoxin-like" evidence="3">
    <location>
        <begin position="20"/>
        <end position="208"/>
    </location>
</feature>
<dbReference type="Gene3D" id="3.40.50.360">
    <property type="match status" value="1"/>
</dbReference>
<dbReference type="PANTHER" id="PTHR30546">
    <property type="entry name" value="FLAVODOXIN-RELATED PROTEIN WRBA-RELATED"/>
    <property type="match status" value="1"/>
</dbReference>
<dbReference type="SUPFAM" id="SSF52218">
    <property type="entry name" value="Flavoproteins"/>
    <property type="match status" value="1"/>
</dbReference>
<dbReference type="RefSeq" id="XP_066076544.1">
    <property type="nucleotide sequence ID" value="XM_066220447.1"/>
</dbReference>
<dbReference type="Pfam" id="PF03358">
    <property type="entry name" value="FMN_red"/>
    <property type="match status" value="1"/>
</dbReference>
<dbReference type="GO" id="GO:0010181">
    <property type="term" value="F:FMN binding"/>
    <property type="evidence" value="ECO:0007669"/>
    <property type="project" value="InterPro"/>
</dbReference>
<dbReference type="GeneID" id="91095377"/>
<evidence type="ECO:0000313" key="4">
    <source>
        <dbReference type="EMBL" id="WWC89781.1"/>
    </source>
</evidence>
<feature type="region of interest" description="Disordered" evidence="2">
    <location>
        <begin position="241"/>
        <end position="370"/>
    </location>
</feature>
<dbReference type="Proteomes" id="UP001355207">
    <property type="component" value="Chromosome 6"/>
</dbReference>
<dbReference type="InterPro" id="IPR010089">
    <property type="entry name" value="Flavoprotein_WrbA-like"/>
</dbReference>
<accession>A0AAX4JX02</accession>
<evidence type="ECO:0000256" key="2">
    <source>
        <dbReference type="SAM" id="MobiDB-lite"/>
    </source>
</evidence>
<evidence type="ECO:0000256" key="1">
    <source>
        <dbReference type="ARBA" id="ARBA00006961"/>
    </source>
</evidence>
<dbReference type="FunFam" id="3.40.50.360:FF:000001">
    <property type="entry name" value="NAD(P)H dehydrogenase (Quinone) FQR1-like"/>
    <property type="match status" value="1"/>
</dbReference>
<gene>
    <name evidence="4" type="ORF">L201_004707</name>
</gene>
<dbReference type="EMBL" id="CP144103">
    <property type="protein sequence ID" value="WWC89781.1"/>
    <property type="molecule type" value="Genomic_DNA"/>
</dbReference>
<keyword evidence="5" id="KW-1185">Reference proteome</keyword>
<reference evidence="4 5" key="1">
    <citation type="submission" date="2024-01" db="EMBL/GenBank/DDBJ databases">
        <title>Comparative genomics of Cryptococcus and Kwoniella reveals pathogenesis evolution and contrasting modes of karyotype evolution via chromosome fusion or intercentromeric recombination.</title>
        <authorList>
            <person name="Coelho M.A."/>
            <person name="David-Palma M."/>
            <person name="Shea T."/>
            <person name="Bowers K."/>
            <person name="McGinley-Smith S."/>
            <person name="Mohammad A.W."/>
            <person name="Gnirke A."/>
            <person name="Yurkov A.M."/>
            <person name="Nowrousian M."/>
            <person name="Sun S."/>
            <person name="Cuomo C.A."/>
            <person name="Heitman J."/>
        </authorList>
    </citation>
    <scope>NUCLEOTIDE SEQUENCE [LARGE SCALE GENOMIC DNA]</scope>
    <source>
        <strain evidence="4 5">CBS 6074</strain>
    </source>
</reference>
<feature type="compositionally biased region" description="Low complexity" evidence="2">
    <location>
        <begin position="298"/>
        <end position="347"/>
    </location>
</feature>
<dbReference type="PROSITE" id="PS50902">
    <property type="entry name" value="FLAVODOXIN_LIKE"/>
    <property type="match status" value="1"/>
</dbReference>
<sequence length="370" mass="37826">MIETNFDRSHLCCWSTKAVIAVAFYSTYGHIDALAAEVIKGAESTGAIVKPYVIQETLPQEVLTKMYANTSLQSKYPAIKPEDLKEIDGLILGAPTRYGRLPSQVDAFFDHTGGLWAAGGLVGKFATLFTSAAGQHSGHESTALTTFPFFAHHGMSYVPIGYSNPLLGEIEPVQGGSPYGASTVAGADGSLQPTATDLKIAEHQGKYFANFVGTFVKGRQAATSASTSASAPAAVPAGTSSAKAVPDLAPPLPVGTTTLTGTSKSGSEKIAGEPVPAAETEKETNGYSVNDATEKSTADAAPAQASGASTPGTTKATATPAEKATPTEKAAPAPTPAPAATTASVPAKKAEPKPKKKGFFSCCGDSGIDK</sequence>
<dbReference type="NCBIfam" id="NF002999">
    <property type="entry name" value="PRK03767.1"/>
    <property type="match status" value="1"/>
</dbReference>
<evidence type="ECO:0000259" key="3">
    <source>
        <dbReference type="PROSITE" id="PS50902"/>
    </source>
</evidence>
<evidence type="ECO:0000313" key="5">
    <source>
        <dbReference type="Proteomes" id="UP001355207"/>
    </source>
</evidence>
<feature type="compositionally biased region" description="Low complexity" evidence="2">
    <location>
        <begin position="254"/>
        <end position="265"/>
    </location>
</feature>
<dbReference type="NCBIfam" id="TIGR01755">
    <property type="entry name" value="flav_wrbA"/>
    <property type="match status" value="1"/>
</dbReference>